<gene>
    <name evidence="2" type="ORF">HGO97_019130</name>
</gene>
<dbReference type="RefSeq" id="WP_168866501.1">
    <property type="nucleotide sequence ID" value="NZ_JABACJ020000024.1"/>
</dbReference>
<dbReference type="InterPro" id="IPR036237">
    <property type="entry name" value="Xyl_isomerase-like_sf"/>
</dbReference>
<dbReference type="PANTHER" id="PTHR12110">
    <property type="entry name" value="HYDROXYPYRUVATE ISOMERASE"/>
    <property type="match status" value="1"/>
</dbReference>
<dbReference type="Proteomes" id="UP000723714">
    <property type="component" value="Unassembled WGS sequence"/>
</dbReference>
<keyword evidence="2" id="KW-0413">Isomerase</keyword>
<proteinExistence type="predicted"/>
<dbReference type="Gene3D" id="3.20.20.150">
    <property type="entry name" value="Divalent-metal-dependent TIM barrel enzymes"/>
    <property type="match status" value="1"/>
</dbReference>
<dbReference type="PANTHER" id="PTHR12110:SF41">
    <property type="entry name" value="INOSOSE DEHYDRATASE"/>
    <property type="match status" value="1"/>
</dbReference>
<name>A0ABS6D8I6_9FIRM</name>
<sequence>MLDRVCISGFADEISSDFEEQLKTVTELGMHYISLRSADKKGIADYTAQEVQTELLPLLEKYQVKVSSIGSPIGKVGVEDKEGFEKQKVQLLELCKICKLLDCRFIRMFSFFIPEGKDADSYRETVITKLRQLVEIAKQHDIILIHENEKDIYGDTKERCRTLFEEISDSHFQAAFDFANFVQCGEDTEECWDMLKPYIVYIHIKDAVTTDNENVVCGTGEGKIEKLLDRALNQEGYQGFLTLEPHLVLFDSLASLETTEAENVIKKNKAETGADGYAMQYHALCAILENIQNK</sequence>
<reference evidence="2 3" key="1">
    <citation type="submission" date="2021-06" db="EMBL/GenBank/DDBJ databases">
        <title>Faecalicatena sp. nov. isolated from porcine feces.</title>
        <authorList>
            <person name="Oh B.S."/>
            <person name="Lee J.H."/>
        </authorList>
    </citation>
    <scope>NUCLEOTIDE SEQUENCE [LARGE SCALE GENOMIC DNA]</scope>
    <source>
        <strain evidence="2 3">AGMB00832</strain>
    </source>
</reference>
<dbReference type="Pfam" id="PF01261">
    <property type="entry name" value="AP_endonuc_2"/>
    <property type="match status" value="1"/>
</dbReference>
<evidence type="ECO:0000313" key="2">
    <source>
        <dbReference type="EMBL" id="MBU3877920.1"/>
    </source>
</evidence>
<accession>A0ABS6D8I6</accession>
<keyword evidence="3" id="KW-1185">Reference proteome</keyword>
<evidence type="ECO:0000313" key="3">
    <source>
        <dbReference type="Proteomes" id="UP000723714"/>
    </source>
</evidence>
<organism evidence="2 3">
    <name type="scientific">Faecalicatena faecalis</name>
    <dbReference type="NCBI Taxonomy" id="2726362"/>
    <lineage>
        <taxon>Bacteria</taxon>
        <taxon>Bacillati</taxon>
        <taxon>Bacillota</taxon>
        <taxon>Clostridia</taxon>
        <taxon>Lachnospirales</taxon>
        <taxon>Lachnospiraceae</taxon>
        <taxon>Faecalicatena</taxon>
    </lineage>
</organism>
<dbReference type="InterPro" id="IPR050312">
    <property type="entry name" value="IolE/XylAMocC-like"/>
</dbReference>
<feature type="domain" description="Xylose isomerase-like TIM barrel" evidence="1">
    <location>
        <begin position="25"/>
        <end position="246"/>
    </location>
</feature>
<dbReference type="SUPFAM" id="SSF51658">
    <property type="entry name" value="Xylose isomerase-like"/>
    <property type="match status" value="1"/>
</dbReference>
<comment type="caution">
    <text evidence="2">The sequence shown here is derived from an EMBL/GenBank/DDBJ whole genome shotgun (WGS) entry which is preliminary data.</text>
</comment>
<protein>
    <submittedName>
        <fullName evidence="2">Sugar phosphate isomerase/epimerase</fullName>
    </submittedName>
</protein>
<dbReference type="EMBL" id="JABACJ020000024">
    <property type="protein sequence ID" value="MBU3877920.1"/>
    <property type="molecule type" value="Genomic_DNA"/>
</dbReference>
<dbReference type="GO" id="GO:0016853">
    <property type="term" value="F:isomerase activity"/>
    <property type="evidence" value="ECO:0007669"/>
    <property type="project" value="UniProtKB-KW"/>
</dbReference>
<evidence type="ECO:0000259" key="1">
    <source>
        <dbReference type="Pfam" id="PF01261"/>
    </source>
</evidence>
<dbReference type="InterPro" id="IPR013022">
    <property type="entry name" value="Xyl_isomerase-like_TIM-brl"/>
</dbReference>